<gene>
    <name evidence="4" type="ORF">UT28_C0001G0999</name>
</gene>
<feature type="domain" description="Glycosyl transferase family 1" evidence="2">
    <location>
        <begin position="175"/>
        <end position="337"/>
    </location>
</feature>
<dbReference type="AlphaFoldDB" id="A0A0G4B5U9"/>
<evidence type="ECO:0000256" key="1">
    <source>
        <dbReference type="ARBA" id="ARBA00022679"/>
    </source>
</evidence>
<dbReference type="Proteomes" id="UP000035648">
    <property type="component" value="Chromosome"/>
</dbReference>
<protein>
    <submittedName>
        <fullName evidence="4">Group 1 glycosyl transferase</fullName>
    </submittedName>
</protein>
<evidence type="ECO:0000259" key="2">
    <source>
        <dbReference type="Pfam" id="PF00534"/>
    </source>
</evidence>
<feature type="domain" description="Glycosyltransferase subfamily 4-like N-terminal" evidence="3">
    <location>
        <begin position="17"/>
        <end position="171"/>
    </location>
</feature>
<dbReference type="Pfam" id="PF00534">
    <property type="entry name" value="Glycos_transf_1"/>
    <property type="match status" value="1"/>
</dbReference>
<dbReference type="Pfam" id="PF13439">
    <property type="entry name" value="Glyco_transf_4"/>
    <property type="match status" value="1"/>
</dbReference>
<dbReference type="KEGG" id="bbgw:UT28_C0001G0999"/>
<evidence type="ECO:0000313" key="4">
    <source>
        <dbReference type="EMBL" id="AKM82773.1"/>
    </source>
</evidence>
<sequence>MTIGIDTSRAVKEHLTGTEYYSIELIKSFMKLDKEDRFLLYSPKDPRPNLGHLPENFHTKIMPFPKFWSQVRLSIEMLSNKPDVLFVPAHLVPIIHPKNTVTTIHDLGFKHFPELYPAKELLYHNWGMNFSVKHAKKIITVSEYTKKDLLETYNIEPTKIDVVWSGVDLERFKPDETVKKKPYILFIGRLEEKKNIVNMIKAYAFLRKEQHVTHQLVLAGSPGFGYENIQKEIEGLPAEIQKDIIQTGYISEEEYIKRLREADIFLFCTNFEGFGFPVIEAMATGTPVVASNVTSIPEIAGNAAMLVNPKKPIEIGAALSRLINNKGLKKSFILKGRVRSKIFTWEQTGQKTLEIIKKASQ</sequence>
<dbReference type="SUPFAM" id="SSF53756">
    <property type="entry name" value="UDP-Glycosyltransferase/glycogen phosphorylase"/>
    <property type="match status" value="1"/>
</dbReference>
<dbReference type="EMBL" id="CP011213">
    <property type="protein sequence ID" value="AKM82773.1"/>
    <property type="molecule type" value="Genomic_DNA"/>
</dbReference>
<name>A0A0G4B5U9_9BACT</name>
<evidence type="ECO:0000313" key="5">
    <source>
        <dbReference type="Proteomes" id="UP000035648"/>
    </source>
</evidence>
<keyword evidence="1 4" id="KW-0808">Transferase</keyword>
<dbReference type="GO" id="GO:0009103">
    <property type="term" value="P:lipopolysaccharide biosynthetic process"/>
    <property type="evidence" value="ECO:0007669"/>
    <property type="project" value="TreeGrafter"/>
</dbReference>
<dbReference type="InterPro" id="IPR028098">
    <property type="entry name" value="Glyco_trans_4-like_N"/>
</dbReference>
<dbReference type="PANTHER" id="PTHR46401:SF2">
    <property type="entry name" value="GLYCOSYLTRANSFERASE WBBK-RELATED"/>
    <property type="match status" value="1"/>
</dbReference>
<dbReference type="Gene3D" id="3.40.50.2000">
    <property type="entry name" value="Glycogen Phosphorylase B"/>
    <property type="match status" value="2"/>
</dbReference>
<accession>A0A0G4B5U9</accession>
<evidence type="ECO:0000259" key="3">
    <source>
        <dbReference type="Pfam" id="PF13439"/>
    </source>
</evidence>
<dbReference type="GO" id="GO:0016757">
    <property type="term" value="F:glycosyltransferase activity"/>
    <property type="evidence" value="ECO:0007669"/>
    <property type="project" value="InterPro"/>
</dbReference>
<organism evidence="4 5">
    <name type="scientific">Berkelbacteria bacterium GW2011_GWE1_39_12</name>
    <dbReference type="NCBI Taxonomy" id="1618337"/>
    <lineage>
        <taxon>Bacteria</taxon>
        <taxon>Candidatus Berkelbacteria</taxon>
    </lineage>
</organism>
<reference evidence="4 5" key="1">
    <citation type="journal article" date="2015" name="Nature">
        <title>rRNA introns, odd ribosomes, and small enigmatic genomes across a large radiation of phyla.</title>
        <authorList>
            <person name="Brown C.T."/>
            <person name="Hug L.A."/>
            <person name="Thomas B.C."/>
            <person name="Sharon I."/>
            <person name="Castelle C.J."/>
            <person name="Singh A."/>
            <person name="Wilkins M.J."/>
            <person name="Williams K.H."/>
            <person name="Banfield J.F."/>
        </authorList>
    </citation>
    <scope>NUCLEOTIDE SEQUENCE [LARGE SCALE GENOMIC DNA]</scope>
</reference>
<dbReference type="CDD" id="cd03809">
    <property type="entry name" value="GT4_MtfB-like"/>
    <property type="match status" value="1"/>
</dbReference>
<dbReference type="PANTHER" id="PTHR46401">
    <property type="entry name" value="GLYCOSYLTRANSFERASE WBBK-RELATED"/>
    <property type="match status" value="1"/>
</dbReference>
<dbReference type="STRING" id="1618337.UT28_C0001G0999"/>
<proteinExistence type="predicted"/>
<dbReference type="InterPro" id="IPR001296">
    <property type="entry name" value="Glyco_trans_1"/>
</dbReference>